<dbReference type="SUPFAM" id="SSF75005">
    <property type="entry name" value="Arabinanase/levansucrase/invertase"/>
    <property type="match status" value="1"/>
</dbReference>
<dbReference type="InterPro" id="IPR050727">
    <property type="entry name" value="GH43_arabinanases"/>
</dbReference>
<name>A0ABV5J9H1_9BACT</name>
<keyword evidence="4 5" id="KW-0326">Glycosidase</keyword>
<dbReference type="PANTHER" id="PTHR43301:SF3">
    <property type="entry name" value="ARABINAN ENDO-1,5-ALPHA-L-ARABINOSIDASE A-RELATED"/>
    <property type="match status" value="1"/>
</dbReference>
<dbReference type="InterPro" id="IPR023296">
    <property type="entry name" value="Glyco_hydro_beta-prop_sf"/>
</dbReference>
<dbReference type="Proteomes" id="UP001589654">
    <property type="component" value="Unassembled WGS sequence"/>
</dbReference>
<dbReference type="PANTHER" id="PTHR43301">
    <property type="entry name" value="ARABINAN ENDO-1,5-ALPHA-L-ARABINOSIDASE"/>
    <property type="match status" value="1"/>
</dbReference>
<evidence type="ECO:0000313" key="7">
    <source>
        <dbReference type="Proteomes" id="UP001589654"/>
    </source>
</evidence>
<reference evidence="6 7" key="1">
    <citation type="submission" date="2024-09" db="EMBL/GenBank/DDBJ databases">
        <authorList>
            <person name="Sun Q."/>
            <person name="Mori K."/>
        </authorList>
    </citation>
    <scope>NUCLEOTIDE SEQUENCE [LARGE SCALE GENOMIC DNA]</scope>
    <source>
        <strain evidence="6 7">CECT 7682</strain>
    </source>
</reference>
<gene>
    <name evidence="6" type="ORF">ACFFUR_16850</name>
</gene>
<evidence type="ECO:0000256" key="2">
    <source>
        <dbReference type="ARBA" id="ARBA00009865"/>
    </source>
</evidence>
<evidence type="ECO:0000256" key="1">
    <source>
        <dbReference type="ARBA" id="ARBA00004834"/>
    </source>
</evidence>
<proteinExistence type="inferred from homology"/>
<evidence type="ECO:0000256" key="5">
    <source>
        <dbReference type="RuleBase" id="RU361187"/>
    </source>
</evidence>
<dbReference type="Pfam" id="PF04616">
    <property type="entry name" value="Glyco_hydro_43"/>
    <property type="match status" value="1"/>
</dbReference>
<dbReference type="GO" id="GO:0016787">
    <property type="term" value="F:hydrolase activity"/>
    <property type="evidence" value="ECO:0007669"/>
    <property type="project" value="UniProtKB-KW"/>
</dbReference>
<evidence type="ECO:0000313" key="6">
    <source>
        <dbReference type="EMBL" id="MFB9213488.1"/>
    </source>
</evidence>
<evidence type="ECO:0000256" key="4">
    <source>
        <dbReference type="ARBA" id="ARBA00023295"/>
    </source>
</evidence>
<comment type="pathway">
    <text evidence="1">Glycan metabolism; L-arabinan degradation.</text>
</comment>
<dbReference type="PROSITE" id="PS51257">
    <property type="entry name" value="PROKAR_LIPOPROTEIN"/>
    <property type="match status" value="1"/>
</dbReference>
<dbReference type="Gene3D" id="2.115.10.20">
    <property type="entry name" value="Glycosyl hydrolase domain, family 43"/>
    <property type="match status" value="1"/>
</dbReference>
<accession>A0ABV5J9H1</accession>
<keyword evidence="7" id="KW-1185">Reference proteome</keyword>
<evidence type="ECO:0000256" key="3">
    <source>
        <dbReference type="ARBA" id="ARBA00022801"/>
    </source>
</evidence>
<dbReference type="RefSeq" id="WP_290248971.1">
    <property type="nucleotide sequence ID" value="NZ_JAUFQT010000002.1"/>
</dbReference>
<comment type="caution">
    <text evidence="6">The sequence shown here is derived from an EMBL/GenBank/DDBJ whole genome shotgun (WGS) entry which is preliminary data.</text>
</comment>
<dbReference type="InterPro" id="IPR006710">
    <property type="entry name" value="Glyco_hydro_43"/>
</dbReference>
<organism evidence="6 7">
    <name type="scientific">Echinicola jeungdonensis</name>
    <dbReference type="NCBI Taxonomy" id="709343"/>
    <lineage>
        <taxon>Bacteria</taxon>
        <taxon>Pseudomonadati</taxon>
        <taxon>Bacteroidota</taxon>
        <taxon>Cytophagia</taxon>
        <taxon>Cytophagales</taxon>
        <taxon>Cyclobacteriaceae</taxon>
        <taxon>Echinicola</taxon>
    </lineage>
</organism>
<sequence>MKKNLNSLINFIALILITSCASSKKDFKGYLFAYFEGTGPGEKQEQLRFAASADAKNWKALNDNEPIIPSSEISQTGGIRDPHILRGKDGDFNIVATDMYTRKNGWETNPGIVMMKSQNLIEWEHNWIDFAQTYPEQFGNVKWVWAPQTLYDEKAGKYLVYFTIRFHHNQKLDLYGAYANSDFTGFESEPFLIFSAKYGSIDGDIIYKDGVYHLFYKGNTKDKDGHEFKNGIQQATSKSLMGPWKEDFKYLDTYANQNTGVEGSSVFKLNNKDEYILMYDLYSSQGYEFQRSTDLYNFTDTTESFNKNFYPRHGSVIGITKEEAQRLQEKWGGVPKELLK</sequence>
<comment type="similarity">
    <text evidence="2 5">Belongs to the glycosyl hydrolase 43 family.</text>
</comment>
<dbReference type="CDD" id="cd08983">
    <property type="entry name" value="GH43_Bt3655-like"/>
    <property type="match status" value="1"/>
</dbReference>
<keyword evidence="3 5" id="KW-0378">Hydrolase</keyword>
<protein>
    <submittedName>
        <fullName evidence="6">Glycoside hydrolase family 43 protein</fullName>
    </submittedName>
</protein>
<dbReference type="EMBL" id="JBHMEW010000068">
    <property type="protein sequence ID" value="MFB9213488.1"/>
    <property type="molecule type" value="Genomic_DNA"/>
</dbReference>